<evidence type="ECO:0000256" key="1">
    <source>
        <dbReference type="SAM" id="Phobius"/>
    </source>
</evidence>
<evidence type="ECO:0000313" key="2">
    <source>
        <dbReference type="EMBL" id="TPG27717.1"/>
    </source>
</evidence>
<reference evidence="2 3" key="1">
    <citation type="journal article" date="2019" name="Environ. Microbiol.">
        <title>Species interactions and distinct microbial communities in high Arctic permafrost affected cryosols are associated with the CH4 and CO2 gas fluxes.</title>
        <authorList>
            <person name="Altshuler I."/>
            <person name="Hamel J."/>
            <person name="Turney S."/>
            <person name="Magnuson E."/>
            <person name="Levesque R."/>
            <person name="Greer C."/>
            <person name="Whyte L.G."/>
        </authorList>
    </citation>
    <scope>NUCLEOTIDE SEQUENCE [LARGE SCALE GENOMIC DNA]</scope>
    <source>
        <strain evidence="2 3">S06.C</strain>
    </source>
</reference>
<keyword evidence="1" id="KW-0472">Membrane</keyword>
<dbReference type="AlphaFoldDB" id="A0A502DQR8"/>
<keyword evidence="1" id="KW-0812">Transmembrane</keyword>
<keyword evidence="1" id="KW-1133">Transmembrane helix</keyword>
<name>A0A502DQR8_9BURK</name>
<protein>
    <recommendedName>
        <fullName evidence="4">DUF2946 domain-containing protein</fullName>
    </recommendedName>
</protein>
<feature type="transmembrane region" description="Helical" evidence="1">
    <location>
        <begin position="12"/>
        <end position="30"/>
    </location>
</feature>
<dbReference type="EMBL" id="RCZI01000003">
    <property type="protein sequence ID" value="TPG27717.1"/>
    <property type="molecule type" value="Genomic_DNA"/>
</dbReference>
<proteinExistence type="predicted"/>
<dbReference type="RefSeq" id="WP_140842571.1">
    <property type="nucleotide sequence ID" value="NZ_RCZI01000003.1"/>
</dbReference>
<evidence type="ECO:0000313" key="3">
    <source>
        <dbReference type="Proteomes" id="UP000319212"/>
    </source>
</evidence>
<organism evidence="2 3">
    <name type="scientific">Variovorax guangxiensis</name>
    <dbReference type="NCBI Taxonomy" id="1775474"/>
    <lineage>
        <taxon>Bacteria</taxon>
        <taxon>Pseudomonadati</taxon>
        <taxon>Pseudomonadota</taxon>
        <taxon>Betaproteobacteria</taxon>
        <taxon>Burkholderiales</taxon>
        <taxon>Comamonadaceae</taxon>
        <taxon>Variovorax</taxon>
    </lineage>
</organism>
<dbReference type="OrthoDB" id="9153250at2"/>
<sequence length="137" mass="14442">MQSLRHSRLNASLVIALVIALWLASTLGLMHRVMHGGAKHAVATQAFPLGGVDKVQGVSRAHAGGEASHGGVFALFGDHADADCRLYDQLAAGAAALSVPLVVLPIALPMARFHYFLGEALARWVSLFDARGPPLTR</sequence>
<accession>A0A502DQR8</accession>
<gene>
    <name evidence="2" type="ORF">EAH82_13240</name>
</gene>
<dbReference type="Proteomes" id="UP000319212">
    <property type="component" value="Unassembled WGS sequence"/>
</dbReference>
<evidence type="ECO:0008006" key="4">
    <source>
        <dbReference type="Google" id="ProtNLM"/>
    </source>
</evidence>
<feature type="transmembrane region" description="Helical" evidence="1">
    <location>
        <begin position="90"/>
        <end position="108"/>
    </location>
</feature>
<comment type="caution">
    <text evidence="2">The sequence shown here is derived from an EMBL/GenBank/DDBJ whole genome shotgun (WGS) entry which is preliminary data.</text>
</comment>